<dbReference type="Pfam" id="PF00589">
    <property type="entry name" value="Phage_integrase"/>
    <property type="match status" value="1"/>
</dbReference>
<dbReference type="GO" id="GO:0003677">
    <property type="term" value="F:DNA binding"/>
    <property type="evidence" value="ECO:0007669"/>
    <property type="project" value="UniProtKB-UniRule"/>
</dbReference>
<dbReference type="InterPro" id="IPR013762">
    <property type="entry name" value="Integrase-like_cat_sf"/>
</dbReference>
<dbReference type="GO" id="GO:0007059">
    <property type="term" value="P:chromosome segregation"/>
    <property type="evidence" value="ECO:0007669"/>
    <property type="project" value="UniProtKB-KW"/>
</dbReference>
<dbReference type="PANTHER" id="PTHR30349">
    <property type="entry name" value="PHAGE INTEGRASE-RELATED"/>
    <property type="match status" value="1"/>
</dbReference>
<evidence type="ECO:0000256" key="9">
    <source>
        <dbReference type="PROSITE-ProRule" id="PRU01248"/>
    </source>
</evidence>
<feature type="domain" description="Tyr recombinase" evidence="10">
    <location>
        <begin position="143"/>
        <end position="321"/>
    </location>
</feature>
<evidence type="ECO:0000256" key="6">
    <source>
        <dbReference type="ARBA" id="ARBA00023125"/>
    </source>
</evidence>
<dbReference type="InterPro" id="IPR011010">
    <property type="entry name" value="DNA_brk_join_enz"/>
</dbReference>
<feature type="domain" description="Core-binding (CB)" evidence="11">
    <location>
        <begin position="5"/>
        <end position="121"/>
    </location>
</feature>
<evidence type="ECO:0000256" key="7">
    <source>
        <dbReference type="ARBA" id="ARBA00023172"/>
    </source>
</evidence>
<evidence type="ECO:0000256" key="2">
    <source>
        <dbReference type="ARBA" id="ARBA00022490"/>
    </source>
</evidence>
<dbReference type="InterPro" id="IPR050090">
    <property type="entry name" value="Tyrosine_recombinase_XerCD"/>
</dbReference>
<protein>
    <submittedName>
        <fullName evidence="12">Tyrosine recombinase XerC</fullName>
    </submittedName>
</protein>
<dbReference type="Proteomes" id="UP000824238">
    <property type="component" value="Unassembled WGS sequence"/>
</dbReference>
<keyword evidence="4" id="KW-0159">Chromosome partition</keyword>
<keyword evidence="5" id="KW-0229">DNA integration</keyword>
<dbReference type="PANTHER" id="PTHR30349:SF77">
    <property type="entry name" value="TYROSINE RECOMBINASE XERC"/>
    <property type="match status" value="1"/>
</dbReference>
<dbReference type="GO" id="GO:0005737">
    <property type="term" value="C:cytoplasm"/>
    <property type="evidence" value="ECO:0007669"/>
    <property type="project" value="UniProtKB-SubCell"/>
</dbReference>
<evidence type="ECO:0000259" key="10">
    <source>
        <dbReference type="PROSITE" id="PS51898"/>
    </source>
</evidence>
<dbReference type="InterPro" id="IPR002104">
    <property type="entry name" value="Integrase_catalytic"/>
</dbReference>
<evidence type="ECO:0000256" key="8">
    <source>
        <dbReference type="ARBA" id="ARBA00023306"/>
    </source>
</evidence>
<keyword evidence="6 9" id="KW-0238">DNA-binding</keyword>
<dbReference type="Gene3D" id="1.10.150.130">
    <property type="match status" value="1"/>
</dbReference>
<reference evidence="12" key="1">
    <citation type="submission" date="2020-10" db="EMBL/GenBank/DDBJ databases">
        <authorList>
            <person name="Gilroy R."/>
        </authorList>
    </citation>
    <scope>NUCLEOTIDE SEQUENCE</scope>
    <source>
        <strain evidence="12">ChiGjej3B3-7149</strain>
    </source>
</reference>
<keyword evidence="2" id="KW-0963">Cytoplasm</keyword>
<name>A0A9D1DMY7_9FIRM</name>
<keyword evidence="8" id="KW-0131">Cell cycle</keyword>
<keyword evidence="7" id="KW-0233">DNA recombination</keyword>
<dbReference type="GO" id="GO:0006310">
    <property type="term" value="P:DNA recombination"/>
    <property type="evidence" value="ECO:0007669"/>
    <property type="project" value="UniProtKB-KW"/>
</dbReference>
<dbReference type="SUPFAM" id="SSF56349">
    <property type="entry name" value="DNA breaking-rejoining enzymes"/>
    <property type="match status" value="1"/>
</dbReference>
<dbReference type="InterPro" id="IPR010998">
    <property type="entry name" value="Integrase_recombinase_N"/>
</dbReference>
<gene>
    <name evidence="12" type="ORF">IAD36_09525</name>
</gene>
<dbReference type="Gene3D" id="1.10.443.10">
    <property type="entry name" value="Intergrase catalytic core"/>
    <property type="match status" value="1"/>
</dbReference>
<dbReference type="GO" id="GO:0051301">
    <property type="term" value="P:cell division"/>
    <property type="evidence" value="ECO:0007669"/>
    <property type="project" value="UniProtKB-KW"/>
</dbReference>
<evidence type="ECO:0000256" key="1">
    <source>
        <dbReference type="ARBA" id="ARBA00004496"/>
    </source>
</evidence>
<organism evidence="12 13">
    <name type="scientific">Candidatus Scatomorpha intestinigallinarum</name>
    <dbReference type="NCBI Taxonomy" id="2840923"/>
    <lineage>
        <taxon>Bacteria</taxon>
        <taxon>Bacillati</taxon>
        <taxon>Bacillota</taxon>
        <taxon>Clostridia</taxon>
        <taxon>Eubacteriales</taxon>
        <taxon>Candidatus Scatomorpha</taxon>
    </lineage>
</organism>
<dbReference type="AlphaFoldDB" id="A0A9D1DMY7"/>
<sequence length="334" mass="38229">MDYRSEAPAVLRDFLSYHETIKGHSRATVDEYFLDLRNFFRYLKIERGLVPRSTELDEISIKDIDLDFIASVTLNDVYDYMAFLSRDKVKNERSREPEYGLLASSRARKIATIRSFYKYLTIKTKQLDVNPVEGLDTPKTTKTLPRYLTLEESRRLLDAVDGVNRERDYCIICLFLNCGLRISEIVGLNVGDVREDSLRVLGKGSKERIVYLNEACQAAVEAYKPVRAQMVGSTEKAFFVSNRRQRMGRESVHAMVKKTILKAGLDPSKYSSHKLRHTAATLMIQNGVDVRTVQEVLGHEHLNTTQIYTHVDNSELHIAAEANPLSSYIPEKKE</sequence>
<evidence type="ECO:0000313" key="13">
    <source>
        <dbReference type="Proteomes" id="UP000824238"/>
    </source>
</evidence>
<comment type="caution">
    <text evidence="12">The sequence shown here is derived from an EMBL/GenBank/DDBJ whole genome shotgun (WGS) entry which is preliminary data.</text>
</comment>
<proteinExistence type="predicted"/>
<dbReference type="GO" id="GO:0015074">
    <property type="term" value="P:DNA integration"/>
    <property type="evidence" value="ECO:0007669"/>
    <property type="project" value="UniProtKB-KW"/>
</dbReference>
<comment type="subcellular location">
    <subcellularLocation>
        <location evidence="1">Cytoplasm</location>
    </subcellularLocation>
</comment>
<reference evidence="12" key="2">
    <citation type="journal article" date="2021" name="PeerJ">
        <title>Extensive microbial diversity within the chicken gut microbiome revealed by metagenomics and culture.</title>
        <authorList>
            <person name="Gilroy R."/>
            <person name="Ravi A."/>
            <person name="Getino M."/>
            <person name="Pursley I."/>
            <person name="Horton D.L."/>
            <person name="Alikhan N.F."/>
            <person name="Baker D."/>
            <person name="Gharbi K."/>
            <person name="Hall N."/>
            <person name="Watson M."/>
            <person name="Adriaenssens E.M."/>
            <person name="Foster-Nyarko E."/>
            <person name="Jarju S."/>
            <person name="Secka A."/>
            <person name="Antonio M."/>
            <person name="Oren A."/>
            <person name="Chaudhuri R.R."/>
            <person name="La Ragione R."/>
            <person name="Hildebrand F."/>
            <person name="Pallen M.J."/>
        </authorList>
    </citation>
    <scope>NUCLEOTIDE SEQUENCE</scope>
    <source>
        <strain evidence="12">ChiGjej3B3-7149</strain>
    </source>
</reference>
<dbReference type="EMBL" id="DVHH01000230">
    <property type="protein sequence ID" value="HIR55818.1"/>
    <property type="molecule type" value="Genomic_DNA"/>
</dbReference>
<evidence type="ECO:0000259" key="11">
    <source>
        <dbReference type="PROSITE" id="PS51900"/>
    </source>
</evidence>
<dbReference type="PROSITE" id="PS51898">
    <property type="entry name" value="TYR_RECOMBINASE"/>
    <property type="match status" value="1"/>
</dbReference>
<evidence type="ECO:0000256" key="5">
    <source>
        <dbReference type="ARBA" id="ARBA00022908"/>
    </source>
</evidence>
<accession>A0A9D1DMY7</accession>
<evidence type="ECO:0000313" key="12">
    <source>
        <dbReference type="EMBL" id="HIR55818.1"/>
    </source>
</evidence>
<dbReference type="PROSITE" id="PS51900">
    <property type="entry name" value="CB"/>
    <property type="match status" value="1"/>
</dbReference>
<evidence type="ECO:0000256" key="4">
    <source>
        <dbReference type="ARBA" id="ARBA00022829"/>
    </source>
</evidence>
<keyword evidence="3" id="KW-0132">Cell division</keyword>
<evidence type="ECO:0000256" key="3">
    <source>
        <dbReference type="ARBA" id="ARBA00022618"/>
    </source>
</evidence>
<dbReference type="InterPro" id="IPR044068">
    <property type="entry name" value="CB"/>
</dbReference>